<evidence type="ECO:0000313" key="1">
    <source>
        <dbReference type="Proteomes" id="UP000095280"/>
    </source>
</evidence>
<name>A0A1I8HBW8_9PLAT</name>
<keyword evidence="1" id="KW-1185">Reference proteome</keyword>
<protein>
    <submittedName>
        <fullName evidence="2">Peptidase_M16_M domain-containing protein</fullName>
    </submittedName>
</protein>
<dbReference type="WBParaSite" id="maker-uti_cns_0005212-snap-gene-0.8-mRNA-1">
    <property type="protein sequence ID" value="maker-uti_cns_0005212-snap-gene-0.8-mRNA-1"/>
    <property type="gene ID" value="maker-uti_cns_0005212-snap-gene-0.8"/>
</dbReference>
<accession>A0A1I8HBW8</accession>
<dbReference type="AlphaFoldDB" id="A0A1I8HBW8"/>
<sequence>VDIFSLTRRITCDSDCKRQMKFDVFRSDAVQYGVPAVELLDAITAVEENVTDALHYDNTLPLNVCRITPGGEEYRGNLSRVPWKDQPPHVSYSDCIGWNEAARELQAAGLHQLAGRILAAGFADSHRSCRQPPGLPLTAFHNNAT</sequence>
<reference evidence="2" key="1">
    <citation type="submission" date="2016-11" db="UniProtKB">
        <authorList>
            <consortium name="WormBaseParasite"/>
        </authorList>
    </citation>
    <scope>IDENTIFICATION</scope>
</reference>
<proteinExistence type="predicted"/>
<organism evidence="1 2">
    <name type="scientific">Macrostomum lignano</name>
    <dbReference type="NCBI Taxonomy" id="282301"/>
    <lineage>
        <taxon>Eukaryota</taxon>
        <taxon>Metazoa</taxon>
        <taxon>Spiralia</taxon>
        <taxon>Lophotrochozoa</taxon>
        <taxon>Platyhelminthes</taxon>
        <taxon>Rhabditophora</taxon>
        <taxon>Macrostomorpha</taxon>
        <taxon>Macrostomida</taxon>
        <taxon>Macrostomidae</taxon>
        <taxon>Macrostomum</taxon>
    </lineage>
</organism>
<dbReference type="Proteomes" id="UP000095280">
    <property type="component" value="Unplaced"/>
</dbReference>
<evidence type="ECO:0000313" key="2">
    <source>
        <dbReference type="WBParaSite" id="maker-uti_cns_0005212-snap-gene-0.8-mRNA-1"/>
    </source>
</evidence>